<evidence type="ECO:0000256" key="1">
    <source>
        <dbReference type="ARBA" id="ARBA00022729"/>
    </source>
</evidence>
<organism evidence="4 5">
    <name type="scientific">Lichenibacterium ramalinae</name>
    <dbReference type="NCBI Taxonomy" id="2316527"/>
    <lineage>
        <taxon>Bacteria</taxon>
        <taxon>Pseudomonadati</taxon>
        <taxon>Pseudomonadota</taxon>
        <taxon>Alphaproteobacteria</taxon>
        <taxon>Hyphomicrobiales</taxon>
        <taxon>Lichenihabitantaceae</taxon>
        <taxon>Lichenibacterium</taxon>
    </lineage>
</organism>
<evidence type="ECO:0000313" key="5">
    <source>
        <dbReference type="Proteomes" id="UP000289411"/>
    </source>
</evidence>
<reference evidence="4 5" key="2">
    <citation type="submission" date="2019-02" db="EMBL/GenBank/DDBJ databases">
        <title>'Lichenibacterium ramalinii' gen. nov. sp. nov., 'Lichenibacterium minor' gen. nov. sp. nov.</title>
        <authorList>
            <person name="Pankratov T."/>
        </authorList>
    </citation>
    <scope>NUCLEOTIDE SEQUENCE [LARGE SCALE GENOMIC DNA]</scope>
    <source>
        <strain evidence="4 5">RmlP001</strain>
    </source>
</reference>
<sequence>MTQDTRPTVKLSRRTLLRGSAAVAGVAAGSGAVTGFPAVWSAEPKVLRYLGTAVNQSADIAKKVKEDTGITIEYVAVTTDDVTKRVITQPNSYDIVDTEYFALKKLVPAGNLKAMNGKKIKEYDNITPVITKCELPDGTKIGDQGTAPKKVMFVEGEHSTKFAPGMTEWATLIPTTYNADTLGIRPDLIKRPISSWAELLNPEFKGKAALLNIPSIGIMDAAMVVEATGQHKYADKGNMTKAEIDLTMKVLTDAKKSGQFRAFWKDFNESVNLMASGETVIQSMWSPAVTAVKSKGIPCVFQPLKEGYRSWATGFAVSKAVTGMKEDVAYEFVNWFLSGWAGAYLNRQGYYSAVLPTAKAAMEPYEWAFWMEGKPAEKDIHAPDGTLLEKAGNTRDGGSFDQRMGKVACWNAIMDENDYMVRKWNEFIAA</sequence>
<dbReference type="OrthoDB" id="9812255at2"/>
<protein>
    <submittedName>
        <fullName evidence="4">Extracellular solute-binding protein</fullName>
    </submittedName>
</protein>
<gene>
    <name evidence="4" type="ORF">D3272_03370</name>
</gene>
<dbReference type="PANTHER" id="PTHR30222">
    <property type="entry name" value="SPERMIDINE/PUTRESCINE-BINDING PERIPLASMIC PROTEIN"/>
    <property type="match status" value="1"/>
</dbReference>
<comment type="caution">
    <text evidence="4">The sequence shown here is derived from an EMBL/GenBank/DDBJ whole genome shotgun (WGS) entry which is preliminary data.</text>
</comment>
<proteinExistence type="predicted"/>
<keyword evidence="3" id="KW-0812">Transmembrane</keyword>
<keyword evidence="2" id="KW-0574">Periplasm</keyword>
<keyword evidence="3" id="KW-0472">Membrane</keyword>
<reference evidence="4 5" key="1">
    <citation type="submission" date="2018-09" db="EMBL/GenBank/DDBJ databases">
        <authorList>
            <person name="Grouzdev D.S."/>
            <person name="Krutkina M.S."/>
        </authorList>
    </citation>
    <scope>NUCLEOTIDE SEQUENCE [LARGE SCALE GENOMIC DNA]</scope>
    <source>
        <strain evidence="4 5">RmlP001</strain>
    </source>
</reference>
<dbReference type="EMBL" id="QYBC01000002">
    <property type="protein sequence ID" value="RYB07124.1"/>
    <property type="molecule type" value="Genomic_DNA"/>
</dbReference>
<dbReference type="PANTHER" id="PTHR30222:SF17">
    <property type="entry name" value="SPERMIDINE_PUTRESCINE-BINDING PERIPLASMIC PROTEIN"/>
    <property type="match status" value="1"/>
</dbReference>
<keyword evidence="5" id="KW-1185">Reference proteome</keyword>
<accession>A0A4Q2RHD9</accession>
<name>A0A4Q2RHD9_9HYPH</name>
<evidence type="ECO:0000313" key="4">
    <source>
        <dbReference type="EMBL" id="RYB07124.1"/>
    </source>
</evidence>
<keyword evidence="3" id="KW-1133">Transmembrane helix</keyword>
<dbReference type="AlphaFoldDB" id="A0A4Q2RHD9"/>
<dbReference type="InterPro" id="IPR006311">
    <property type="entry name" value="TAT_signal"/>
</dbReference>
<dbReference type="Gene3D" id="3.40.190.10">
    <property type="entry name" value="Periplasmic binding protein-like II"/>
    <property type="match status" value="2"/>
</dbReference>
<dbReference type="SUPFAM" id="SSF53850">
    <property type="entry name" value="Periplasmic binding protein-like II"/>
    <property type="match status" value="1"/>
</dbReference>
<dbReference type="InterPro" id="IPR006059">
    <property type="entry name" value="SBP"/>
</dbReference>
<evidence type="ECO:0000256" key="3">
    <source>
        <dbReference type="SAM" id="Phobius"/>
    </source>
</evidence>
<keyword evidence="1" id="KW-0732">Signal</keyword>
<dbReference type="Proteomes" id="UP000289411">
    <property type="component" value="Unassembled WGS sequence"/>
</dbReference>
<dbReference type="PROSITE" id="PS51318">
    <property type="entry name" value="TAT"/>
    <property type="match status" value="1"/>
</dbReference>
<dbReference type="Pfam" id="PF13416">
    <property type="entry name" value="SBP_bac_8"/>
    <property type="match status" value="1"/>
</dbReference>
<feature type="transmembrane region" description="Helical" evidence="3">
    <location>
        <begin position="21"/>
        <end position="40"/>
    </location>
</feature>
<evidence type="ECO:0000256" key="2">
    <source>
        <dbReference type="ARBA" id="ARBA00022764"/>
    </source>
</evidence>
<dbReference type="RefSeq" id="WP_129217686.1">
    <property type="nucleotide sequence ID" value="NZ_QYBC01000002.1"/>
</dbReference>